<dbReference type="PANTHER" id="PTHR31793">
    <property type="entry name" value="4-HYDROXYBENZOYL-COA THIOESTERASE FAMILY MEMBER"/>
    <property type="match status" value="1"/>
</dbReference>
<comment type="caution">
    <text evidence="3">The sequence shown here is derived from an EMBL/GenBank/DDBJ whole genome shotgun (WGS) entry which is preliminary data.</text>
</comment>
<reference evidence="3 4" key="1">
    <citation type="submission" date="2020-08" db="EMBL/GenBank/DDBJ databases">
        <title>A Genomic Blueprint of the Chicken Gut Microbiome.</title>
        <authorList>
            <person name="Gilroy R."/>
            <person name="Ravi A."/>
            <person name="Getino M."/>
            <person name="Pursley I."/>
            <person name="Horton D.L."/>
            <person name="Alikhan N.-F."/>
            <person name="Baker D."/>
            <person name="Gharbi K."/>
            <person name="Hall N."/>
            <person name="Watson M."/>
            <person name="Adriaenssens E.M."/>
            <person name="Foster-Nyarko E."/>
            <person name="Jarju S."/>
            <person name="Secka A."/>
            <person name="Antonio M."/>
            <person name="Oren A."/>
            <person name="Chaudhuri R."/>
            <person name="La Ragione R.M."/>
            <person name="Hildebrand F."/>
            <person name="Pallen M.J."/>
        </authorList>
    </citation>
    <scope>NUCLEOTIDE SEQUENCE [LARGE SCALE GENOMIC DNA]</scope>
    <source>
        <strain evidence="3 4">Sa1CVN1</strain>
    </source>
</reference>
<dbReference type="Proteomes" id="UP000620874">
    <property type="component" value="Unassembled WGS sequence"/>
</dbReference>
<dbReference type="RefSeq" id="WP_022041023.1">
    <property type="nucleotide sequence ID" value="NZ_JACSPP010000026.1"/>
</dbReference>
<gene>
    <name evidence="3" type="ORF">H9625_09580</name>
</gene>
<protein>
    <submittedName>
        <fullName evidence="3">Acyl-CoA thioesterase</fullName>
    </submittedName>
</protein>
<evidence type="ECO:0000256" key="2">
    <source>
        <dbReference type="ARBA" id="ARBA00022801"/>
    </source>
</evidence>
<dbReference type="Pfam" id="PF13279">
    <property type="entry name" value="4HBT_2"/>
    <property type="match status" value="1"/>
</dbReference>
<dbReference type="InterPro" id="IPR029069">
    <property type="entry name" value="HotDog_dom_sf"/>
</dbReference>
<proteinExistence type="inferred from homology"/>
<accession>A0ABR8Y8Y9</accession>
<dbReference type="InterPro" id="IPR006684">
    <property type="entry name" value="YbgC/YbaW"/>
</dbReference>
<comment type="similarity">
    <text evidence="1">Belongs to the 4-hydroxybenzoyl-CoA thioesterase family.</text>
</comment>
<dbReference type="PANTHER" id="PTHR31793:SF27">
    <property type="entry name" value="NOVEL THIOESTERASE SUPERFAMILY DOMAIN AND SAPOSIN A-TYPE DOMAIN CONTAINING PROTEIN (0610012H03RIK)"/>
    <property type="match status" value="1"/>
</dbReference>
<keyword evidence="4" id="KW-1185">Reference proteome</keyword>
<dbReference type="CDD" id="cd00586">
    <property type="entry name" value="4HBT"/>
    <property type="match status" value="1"/>
</dbReference>
<keyword evidence="2" id="KW-0378">Hydrolase</keyword>
<dbReference type="InterPro" id="IPR050563">
    <property type="entry name" value="4-hydroxybenzoyl-CoA_TE"/>
</dbReference>
<evidence type="ECO:0000313" key="3">
    <source>
        <dbReference type="EMBL" id="MBD8040680.1"/>
    </source>
</evidence>
<dbReference type="PIRSF" id="PIRSF003230">
    <property type="entry name" value="YbgC"/>
    <property type="match status" value="1"/>
</dbReference>
<dbReference type="EMBL" id="JACSPP010000026">
    <property type="protein sequence ID" value="MBD8040680.1"/>
    <property type="molecule type" value="Genomic_DNA"/>
</dbReference>
<evidence type="ECO:0000313" key="4">
    <source>
        <dbReference type="Proteomes" id="UP000620874"/>
    </source>
</evidence>
<sequence length="139" mass="16388">MKKELLDICQVQVKFSEIDSMRRVWHGSYVTYFEDGRESFGRHYPGIGYADMQREGIYAPVYDLRVRYYAPLLLNDGVEIHTRYVYKPGARLDYMYQVFRASDHTLCAEGTTVQLFIDAQGELMVEKPAYFEAWQVKYL</sequence>
<dbReference type="SUPFAM" id="SSF54637">
    <property type="entry name" value="Thioesterase/thiol ester dehydrase-isomerase"/>
    <property type="match status" value="1"/>
</dbReference>
<dbReference type="Gene3D" id="3.10.129.10">
    <property type="entry name" value="Hotdog Thioesterase"/>
    <property type="match status" value="1"/>
</dbReference>
<name>A0ABR8Y8Y9_9BACT</name>
<evidence type="ECO:0000256" key="1">
    <source>
        <dbReference type="ARBA" id="ARBA00005953"/>
    </source>
</evidence>
<organism evidence="3 4">
    <name type="scientific">Phocaeicola intestinalis</name>
    <dbReference type="NCBI Taxonomy" id="2762212"/>
    <lineage>
        <taxon>Bacteria</taxon>
        <taxon>Pseudomonadati</taxon>
        <taxon>Bacteroidota</taxon>
        <taxon>Bacteroidia</taxon>
        <taxon>Bacteroidales</taxon>
        <taxon>Bacteroidaceae</taxon>
        <taxon>Phocaeicola</taxon>
    </lineage>
</organism>